<feature type="non-terminal residue" evidence="2">
    <location>
        <position position="1"/>
    </location>
</feature>
<sequence length="86" mass="10128">GWNNISITNLRGFKNLTGFRFKLSHRACRDAFLKTLTEARKMIKKVVYLYNNERPHGSLKNKKPQEFANLVQQLTAEQRPIFKISY</sequence>
<dbReference type="InterPro" id="IPR001584">
    <property type="entry name" value="Integrase_cat-core"/>
</dbReference>
<keyword evidence="3" id="KW-1185">Reference proteome</keyword>
<gene>
    <name evidence="2" type="ORF">RM529_17865</name>
</gene>
<dbReference type="RefSeq" id="WP_311486076.1">
    <property type="nucleotide sequence ID" value="NZ_JAVRHP010000322.1"/>
</dbReference>
<name>A0ABU3D057_9FLAO</name>
<dbReference type="EMBL" id="JAVRHP010000322">
    <property type="protein sequence ID" value="MDT0652011.1"/>
    <property type="molecule type" value="Genomic_DNA"/>
</dbReference>
<dbReference type="Proteomes" id="UP001248819">
    <property type="component" value="Unassembled WGS sequence"/>
</dbReference>
<evidence type="ECO:0000313" key="2">
    <source>
        <dbReference type="EMBL" id="MDT0652011.1"/>
    </source>
</evidence>
<comment type="caution">
    <text evidence="2">The sequence shown here is derived from an EMBL/GenBank/DDBJ whole genome shotgun (WGS) entry which is preliminary data.</text>
</comment>
<reference evidence="2 3" key="1">
    <citation type="submission" date="2023-09" db="EMBL/GenBank/DDBJ databases">
        <authorList>
            <person name="Rey-Velasco X."/>
        </authorList>
    </citation>
    <scope>NUCLEOTIDE SEQUENCE [LARGE SCALE GENOMIC DNA]</scope>
    <source>
        <strain evidence="2 3">F297</strain>
    </source>
</reference>
<organism evidence="2 3">
    <name type="scientific">Autumnicola edwardsiae</name>
    <dbReference type="NCBI Taxonomy" id="3075594"/>
    <lineage>
        <taxon>Bacteria</taxon>
        <taxon>Pseudomonadati</taxon>
        <taxon>Bacteroidota</taxon>
        <taxon>Flavobacteriia</taxon>
        <taxon>Flavobacteriales</taxon>
        <taxon>Flavobacteriaceae</taxon>
        <taxon>Autumnicola</taxon>
    </lineage>
</organism>
<dbReference type="InterPro" id="IPR012337">
    <property type="entry name" value="RNaseH-like_sf"/>
</dbReference>
<protein>
    <submittedName>
        <fullName evidence="2">Integrase core domain-containing protein</fullName>
    </submittedName>
</protein>
<accession>A0ABU3D057</accession>
<dbReference type="SUPFAM" id="SSF53098">
    <property type="entry name" value="Ribonuclease H-like"/>
    <property type="match status" value="1"/>
</dbReference>
<dbReference type="Pfam" id="PF13683">
    <property type="entry name" value="rve_3"/>
    <property type="match status" value="1"/>
</dbReference>
<evidence type="ECO:0000259" key="1">
    <source>
        <dbReference type="Pfam" id="PF13683"/>
    </source>
</evidence>
<evidence type="ECO:0000313" key="3">
    <source>
        <dbReference type="Proteomes" id="UP001248819"/>
    </source>
</evidence>
<feature type="domain" description="Integrase catalytic" evidence="1">
    <location>
        <begin position="28"/>
        <end position="64"/>
    </location>
</feature>
<proteinExistence type="predicted"/>